<name>A0A4R6TQM3_9BACI</name>
<evidence type="ECO:0000256" key="8">
    <source>
        <dbReference type="ARBA" id="ARBA00022909"/>
    </source>
</evidence>
<evidence type="ECO:0000256" key="1">
    <source>
        <dbReference type="ARBA" id="ARBA00000198"/>
    </source>
</evidence>
<evidence type="ECO:0000256" key="3">
    <source>
        <dbReference type="ARBA" id="ARBA00013253"/>
    </source>
</evidence>
<feature type="domain" description="7,8-dihydro-6-hydroxymethylpterin-pyrophosphokinase" evidence="9">
    <location>
        <begin position="5"/>
        <end position="131"/>
    </location>
</feature>
<dbReference type="InterPro" id="IPR000550">
    <property type="entry name" value="Hppk"/>
</dbReference>
<dbReference type="PANTHER" id="PTHR43071">
    <property type="entry name" value="2-AMINO-4-HYDROXY-6-HYDROXYMETHYLDIHYDROPTERIDINE PYROPHOSPHOKINASE"/>
    <property type="match status" value="1"/>
</dbReference>
<dbReference type="UniPathway" id="UPA00077">
    <property type="reaction ID" value="UER00155"/>
</dbReference>
<dbReference type="CDD" id="cd00483">
    <property type="entry name" value="HPPK"/>
    <property type="match status" value="1"/>
</dbReference>
<dbReference type="EMBL" id="SNYJ01000025">
    <property type="protein sequence ID" value="TDQ34202.1"/>
    <property type="molecule type" value="Genomic_DNA"/>
</dbReference>
<keyword evidence="11" id="KW-1185">Reference proteome</keyword>
<evidence type="ECO:0000259" key="9">
    <source>
        <dbReference type="Pfam" id="PF01288"/>
    </source>
</evidence>
<keyword evidence="8" id="KW-0289">Folate biosynthesis</keyword>
<dbReference type="GO" id="GO:0005524">
    <property type="term" value="F:ATP binding"/>
    <property type="evidence" value="ECO:0007669"/>
    <property type="project" value="UniProtKB-KW"/>
</dbReference>
<dbReference type="RefSeq" id="WP_133582152.1">
    <property type="nucleotide sequence ID" value="NZ_SNYJ01000025.1"/>
</dbReference>
<keyword evidence="7" id="KW-0067">ATP-binding</keyword>
<proteinExistence type="predicted"/>
<sequence length="175" mass="20029">MNSYFIALGSNIGDRENYLKLAVYDLQALPSIEVVKLSSIYETDPVGFEEQSQFLNMVVELRSPLSPDELFQYTSSVEKKHHRTRDVYWGPRTLDIDILLYNMENVKTDDLDIPHPRMAQRLFVLRPLSDVLSGTFVIPGEAQSLSELIDHLPDKKGVYVWKQTSGDDVFALFES</sequence>
<dbReference type="Gene3D" id="3.30.70.560">
    <property type="entry name" value="7,8-Dihydro-6-hydroxymethylpterin-pyrophosphokinase HPPK"/>
    <property type="match status" value="1"/>
</dbReference>
<dbReference type="SUPFAM" id="SSF55083">
    <property type="entry name" value="6-hydroxymethyl-7,8-dihydropterin pyrophosphokinase, HPPK"/>
    <property type="match status" value="1"/>
</dbReference>
<dbReference type="GO" id="GO:0046654">
    <property type="term" value="P:tetrahydrofolate biosynthetic process"/>
    <property type="evidence" value="ECO:0007669"/>
    <property type="project" value="UniProtKB-UniPathway"/>
</dbReference>
<comment type="pathway">
    <text evidence="2">Cofactor biosynthesis; tetrahydrofolate biosynthesis; 2-amino-4-hydroxy-6-hydroxymethyl-7,8-dihydropteridine diphosphate from 7,8-dihydroneopterin triphosphate: step 4/4.</text>
</comment>
<dbReference type="Proteomes" id="UP000295632">
    <property type="component" value="Unassembled WGS sequence"/>
</dbReference>
<keyword evidence="6 10" id="KW-0418">Kinase</keyword>
<comment type="caution">
    <text evidence="10">The sequence shown here is derived from an EMBL/GenBank/DDBJ whole genome shotgun (WGS) entry which is preliminary data.</text>
</comment>
<evidence type="ECO:0000256" key="6">
    <source>
        <dbReference type="ARBA" id="ARBA00022777"/>
    </source>
</evidence>
<keyword evidence="5" id="KW-0547">Nucleotide-binding</keyword>
<dbReference type="InterPro" id="IPR035907">
    <property type="entry name" value="Hppk_sf"/>
</dbReference>
<dbReference type="GO" id="GO:0046656">
    <property type="term" value="P:folic acid biosynthetic process"/>
    <property type="evidence" value="ECO:0007669"/>
    <property type="project" value="UniProtKB-KW"/>
</dbReference>
<organism evidence="10 11">
    <name type="scientific">Aureibacillus halotolerans</name>
    <dbReference type="NCBI Taxonomy" id="1508390"/>
    <lineage>
        <taxon>Bacteria</taxon>
        <taxon>Bacillati</taxon>
        <taxon>Bacillota</taxon>
        <taxon>Bacilli</taxon>
        <taxon>Bacillales</taxon>
        <taxon>Bacillaceae</taxon>
        <taxon>Aureibacillus</taxon>
    </lineage>
</organism>
<dbReference type="NCBIfam" id="TIGR01498">
    <property type="entry name" value="folK"/>
    <property type="match status" value="1"/>
</dbReference>
<accession>A0A4R6TQM3</accession>
<dbReference type="GO" id="GO:0016301">
    <property type="term" value="F:kinase activity"/>
    <property type="evidence" value="ECO:0007669"/>
    <property type="project" value="UniProtKB-KW"/>
</dbReference>
<dbReference type="Pfam" id="PF01288">
    <property type="entry name" value="HPPK"/>
    <property type="match status" value="1"/>
</dbReference>
<evidence type="ECO:0000256" key="7">
    <source>
        <dbReference type="ARBA" id="ARBA00022840"/>
    </source>
</evidence>
<evidence type="ECO:0000256" key="4">
    <source>
        <dbReference type="ARBA" id="ARBA00022679"/>
    </source>
</evidence>
<evidence type="ECO:0000313" key="10">
    <source>
        <dbReference type="EMBL" id="TDQ34202.1"/>
    </source>
</evidence>
<evidence type="ECO:0000313" key="11">
    <source>
        <dbReference type="Proteomes" id="UP000295632"/>
    </source>
</evidence>
<gene>
    <name evidence="10" type="ORF">EV213_1254</name>
</gene>
<dbReference type="AlphaFoldDB" id="A0A4R6TQM3"/>
<evidence type="ECO:0000256" key="2">
    <source>
        <dbReference type="ARBA" id="ARBA00005051"/>
    </source>
</evidence>
<keyword evidence="4" id="KW-0808">Transferase</keyword>
<dbReference type="PANTHER" id="PTHR43071:SF1">
    <property type="entry name" value="2-AMINO-4-HYDROXY-6-HYDROXYMETHYLDIHYDROPTERIDINE PYROPHOSPHOKINASE"/>
    <property type="match status" value="1"/>
</dbReference>
<evidence type="ECO:0000256" key="5">
    <source>
        <dbReference type="ARBA" id="ARBA00022741"/>
    </source>
</evidence>
<dbReference type="OrthoDB" id="9808041at2"/>
<dbReference type="GO" id="GO:0003848">
    <property type="term" value="F:2-amino-4-hydroxy-6-hydroxymethyldihydropteridine diphosphokinase activity"/>
    <property type="evidence" value="ECO:0007669"/>
    <property type="project" value="UniProtKB-EC"/>
</dbReference>
<protein>
    <recommendedName>
        <fullName evidence="3">2-amino-4-hydroxy-6-hydroxymethyldihydropteridine diphosphokinase</fullName>
        <ecNumber evidence="3">2.7.6.3</ecNumber>
    </recommendedName>
</protein>
<comment type="catalytic activity">
    <reaction evidence="1">
        <text>6-hydroxymethyl-7,8-dihydropterin + ATP = (7,8-dihydropterin-6-yl)methyl diphosphate + AMP + H(+)</text>
        <dbReference type="Rhea" id="RHEA:11412"/>
        <dbReference type="ChEBI" id="CHEBI:15378"/>
        <dbReference type="ChEBI" id="CHEBI:30616"/>
        <dbReference type="ChEBI" id="CHEBI:44841"/>
        <dbReference type="ChEBI" id="CHEBI:72950"/>
        <dbReference type="ChEBI" id="CHEBI:456215"/>
        <dbReference type="EC" id="2.7.6.3"/>
    </reaction>
</comment>
<reference evidence="10 11" key="1">
    <citation type="submission" date="2019-03" db="EMBL/GenBank/DDBJ databases">
        <title>Genomic Encyclopedia of Type Strains, Phase IV (KMG-IV): sequencing the most valuable type-strain genomes for metagenomic binning, comparative biology and taxonomic classification.</title>
        <authorList>
            <person name="Goeker M."/>
        </authorList>
    </citation>
    <scope>NUCLEOTIDE SEQUENCE [LARGE SCALE GENOMIC DNA]</scope>
    <source>
        <strain evidence="10 11">DSM 28697</strain>
    </source>
</reference>
<dbReference type="EC" id="2.7.6.3" evidence="3"/>